<organism evidence="1 3">
    <name type="scientific">Spinacia oleracea</name>
    <name type="common">Spinach</name>
    <dbReference type="NCBI Taxonomy" id="3562"/>
    <lineage>
        <taxon>Eukaryota</taxon>
        <taxon>Viridiplantae</taxon>
        <taxon>Streptophyta</taxon>
        <taxon>Embryophyta</taxon>
        <taxon>Tracheophyta</taxon>
        <taxon>Spermatophyta</taxon>
        <taxon>Magnoliopsida</taxon>
        <taxon>eudicotyledons</taxon>
        <taxon>Gunneridae</taxon>
        <taxon>Pentapetalae</taxon>
        <taxon>Caryophyllales</taxon>
        <taxon>Chenopodiaceae</taxon>
        <taxon>Chenopodioideae</taxon>
        <taxon>Anserineae</taxon>
        <taxon>Spinacia</taxon>
    </lineage>
</organism>
<keyword evidence="1" id="KW-1185">Reference proteome</keyword>
<accession>A0ABM3R5L0</accession>
<protein>
    <recommendedName>
        <fullName evidence="4">Expansin-like CBD domain-containing protein</fullName>
    </recommendedName>
</protein>
<dbReference type="RefSeq" id="XP_056690907.1">
    <property type="nucleotide sequence ID" value="XM_056834929.1"/>
</dbReference>
<evidence type="ECO:0000313" key="3">
    <source>
        <dbReference type="RefSeq" id="XP_056690908.1"/>
    </source>
</evidence>
<reference evidence="2 3" key="2">
    <citation type="submission" date="2025-05" db="UniProtKB">
        <authorList>
            <consortium name="RefSeq"/>
        </authorList>
    </citation>
    <scope>IDENTIFICATION</scope>
    <source>
        <tissue evidence="2 3">Leaf</tissue>
    </source>
</reference>
<evidence type="ECO:0000313" key="2">
    <source>
        <dbReference type="RefSeq" id="XP_056690907.1"/>
    </source>
</evidence>
<reference evidence="1" key="1">
    <citation type="journal article" date="2021" name="Nat. Commun.">
        <title>Genomic analyses provide insights into spinach domestication and the genetic basis of agronomic traits.</title>
        <authorList>
            <person name="Cai X."/>
            <person name="Sun X."/>
            <person name="Xu C."/>
            <person name="Sun H."/>
            <person name="Wang X."/>
            <person name="Ge C."/>
            <person name="Zhang Z."/>
            <person name="Wang Q."/>
            <person name="Fei Z."/>
            <person name="Jiao C."/>
            <person name="Wang Q."/>
        </authorList>
    </citation>
    <scope>NUCLEOTIDE SEQUENCE [LARGE SCALE GENOMIC DNA]</scope>
    <source>
        <strain evidence="1">cv. Varoflay</strain>
    </source>
</reference>
<dbReference type="RefSeq" id="XP_056690908.1">
    <property type="nucleotide sequence ID" value="XM_056834930.1"/>
</dbReference>
<proteinExistence type="predicted"/>
<dbReference type="Proteomes" id="UP000813463">
    <property type="component" value="Chromosome 1"/>
</dbReference>
<evidence type="ECO:0000313" key="1">
    <source>
        <dbReference type="Proteomes" id="UP000813463"/>
    </source>
</evidence>
<dbReference type="GeneID" id="130466230"/>
<gene>
    <name evidence="2 3" type="primary">LOC130466230</name>
</gene>
<evidence type="ECO:0008006" key="4">
    <source>
        <dbReference type="Google" id="ProtNLM"/>
    </source>
</evidence>
<name>A0ABM3R5L0_SPIOL</name>
<sequence>MASNSDEKTQSLGLPEQAANEEAVGLFDYGWIKIVKIVNNTKIDVTFTNPNGDKTGTIEPGQSESTDCVGWVPYWDSSKKYTIKFFNDVHNEFKEISMVDLKGEWKLSLKMPEVQEDKRVVRPKWGPNKESALLKITVFNRYDGFSMKYSGYTLTDNDSNWEIGEFYESKRDW</sequence>